<dbReference type="PROSITE" id="PS00152">
    <property type="entry name" value="ATPASE_ALPHA_BETA"/>
    <property type="match status" value="1"/>
</dbReference>
<dbReference type="InterPro" id="IPR055190">
    <property type="entry name" value="ATP-synt_VA_C"/>
</dbReference>
<comment type="caution">
    <text evidence="14">The sequence shown here is derived from an EMBL/GenBank/DDBJ whole genome shotgun (WGS) entry which is preliminary data.</text>
</comment>
<dbReference type="PANTHER" id="PTHR15184:SF71">
    <property type="entry name" value="ATP SYNTHASE SUBUNIT BETA, MITOCHONDRIAL"/>
    <property type="match status" value="1"/>
</dbReference>
<organism evidence="14 15">
    <name type="scientific">Ideonella dechloratans</name>
    <dbReference type="NCBI Taxonomy" id="36863"/>
    <lineage>
        <taxon>Bacteria</taxon>
        <taxon>Pseudomonadati</taxon>
        <taxon>Pseudomonadota</taxon>
        <taxon>Betaproteobacteria</taxon>
        <taxon>Burkholderiales</taxon>
        <taxon>Sphaerotilaceae</taxon>
        <taxon>Ideonella</taxon>
    </lineage>
</organism>
<dbReference type="GO" id="GO:0046933">
    <property type="term" value="F:proton-transporting ATP synthase activity, rotational mechanism"/>
    <property type="evidence" value="ECO:0007669"/>
    <property type="project" value="UniProtKB-UniRule"/>
</dbReference>
<keyword evidence="10 12" id="KW-0139">CF(1)</keyword>
<evidence type="ECO:0000256" key="1">
    <source>
        <dbReference type="ARBA" id="ARBA00004370"/>
    </source>
</evidence>
<name>A0A643F6T5_IDEDE</name>
<keyword evidence="3 12" id="KW-0813">Transport</keyword>
<evidence type="ECO:0000256" key="6">
    <source>
        <dbReference type="ARBA" id="ARBA00022840"/>
    </source>
</evidence>
<dbReference type="GO" id="GO:0045259">
    <property type="term" value="C:proton-transporting ATP synthase complex"/>
    <property type="evidence" value="ECO:0007669"/>
    <property type="project" value="UniProtKB-KW"/>
</dbReference>
<evidence type="ECO:0000256" key="5">
    <source>
        <dbReference type="ARBA" id="ARBA00022781"/>
    </source>
</evidence>
<protein>
    <recommendedName>
        <fullName evidence="12">ATP synthase subunit beta</fullName>
        <ecNumber evidence="12">7.1.2.2</ecNumber>
    </recommendedName>
    <alternativeName>
        <fullName evidence="12">ATP synthase F1 sector subunit beta</fullName>
    </alternativeName>
    <alternativeName>
        <fullName evidence="12">F-ATPase subunit beta</fullName>
    </alternativeName>
</protein>
<dbReference type="InterPro" id="IPR024034">
    <property type="entry name" value="ATPase_F1/V1_b/a_C"/>
</dbReference>
<comment type="catalytic activity">
    <reaction evidence="12">
        <text>ATP + H2O + 4 H(+)(in) = ADP + phosphate + 5 H(+)(out)</text>
        <dbReference type="Rhea" id="RHEA:57720"/>
        <dbReference type="ChEBI" id="CHEBI:15377"/>
        <dbReference type="ChEBI" id="CHEBI:15378"/>
        <dbReference type="ChEBI" id="CHEBI:30616"/>
        <dbReference type="ChEBI" id="CHEBI:43474"/>
        <dbReference type="ChEBI" id="CHEBI:456216"/>
        <dbReference type="EC" id="7.1.2.2"/>
    </reaction>
</comment>
<keyword evidence="11 12" id="KW-0066">ATP synthesis</keyword>
<comment type="similarity">
    <text evidence="2 12">Belongs to the ATPase alpha/beta chains family.</text>
</comment>
<keyword evidence="4 12" id="KW-0547">Nucleotide-binding</keyword>
<dbReference type="HAMAP" id="MF_01347">
    <property type="entry name" value="ATP_synth_beta_bact"/>
    <property type="match status" value="1"/>
</dbReference>
<dbReference type="InterPro" id="IPR003593">
    <property type="entry name" value="AAA+_ATPase"/>
</dbReference>
<keyword evidence="7 12" id="KW-1278">Translocase</keyword>
<dbReference type="InterPro" id="IPR036121">
    <property type="entry name" value="ATPase_F1/V1/A1_a/bsu_N_sf"/>
</dbReference>
<dbReference type="AlphaFoldDB" id="A0A643F6T5"/>
<evidence type="ECO:0000256" key="11">
    <source>
        <dbReference type="ARBA" id="ARBA00023310"/>
    </source>
</evidence>
<dbReference type="SUPFAM" id="SSF50615">
    <property type="entry name" value="N-terminal domain of alpha and beta subunits of F1 ATP synthase"/>
    <property type="match status" value="1"/>
</dbReference>
<dbReference type="EMBL" id="VZPB01000077">
    <property type="protein sequence ID" value="KAB0574328.1"/>
    <property type="molecule type" value="Genomic_DNA"/>
</dbReference>
<accession>A0A643F6T5</accession>
<dbReference type="Pfam" id="PF02874">
    <property type="entry name" value="ATP-synt_ab_N"/>
    <property type="match status" value="1"/>
</dbReference>
<dbReference type="OrthoDB" id="9801639at2"/>
<evidence type="ECO:0000313" key="15">
    <source>
        <dbReference type="Proteomes" id="UP000430120"/>
    </source>
</evidence>
<dbReference type="Proteomes" id="UP000430120">
    <property type="component" value="Unassembled WGS sequence"/>
</dbReference>
<dbReference type="Gene3D" id="3.40.50.300">
    <property type="entry name" value="P-loop containing nucleotide triphosphate hydrolases"/>
    <property type="match status" value="1"/>
</dbReference>
<feature type="binding site" evidence="12">
    <location>
        <begin position="162"/>
        <end position="169"/>
    </location>
    <ligand>
        <name>ATP</name>
        <dbReference type="ChEBI" id="CHEBI:30616"/>
    </ligand>
</feature>
<evidence type="ECO:0000256" key="4">
    <source>
        <dbReference type="ARBA" id="ARBA00022741"/>
    </source>
</evidence>
<evidence type="ECO:0000256" key="12">
    <source>
        <dbReference type="HAMAP-Rule" id="MF_01347"/>
    </source>
</evidence>
<dbReference type="EC" id="7.1.2.2" evidence="12"/>
<evidence type="ECO:0000256" key="8">
    <source>
        <dbReference type="ARBA" id="ARBA00023065"/>
    </source>
</evidence>
<dbReference type="InterPro" id="IPR027417">
    <property type="entry name" value="P-loop_NTPase"/>
</dbReference>
<dbReference type="InterPro" id="IPR020003">
    <property type="entry name" value="ATPase_a/bsu_AS"/>
</dbReference>
<evidence type="ECO:0000256" key="10">
    <source>
        <dbReference type="ARBA" id="ARBA00023196"/>
    </source>
</evidence>
<dbReference type="GO" id="GO:0005886">
    <property type="term" value="C:plasma membrane"/>
    <property type="evidence" value="ECO:0007669"/>
    <property type="project" value="UniProtKB-SubCell"/>
</dbReference>
<gene>
    <name evidence="12" type="primary">atpD</name>
    <name evidence="14" type="ORF">F7Q92_19755</name>
</gene>
<dbReference type="Pfam" id="PF22919">
    <property type="entry name" value="ATP-synt_VA_C"/>
    <property type="match status" value="1"/>
</dbReference>
<dbReference type="Pfam" id="PF00006">
    <property type="entry name" value="ATP-synt_ab"/>
    <property type="match status" value="1"/>
</dbReference>
<evidence type="ECO:0000259" key="13">
    <source>
        <dbReference type="SMART" id="SM00382"/>
    </source>
</evidence>
<evidence type="ECO:0000256" key="9">
    <source>
        <dbReference type="ARBA" id="ARBA00023136"/>
    </source>
</evidence>
<proteinExistence type="inferred from homology"/>
<dbReference type="SMART" id="SM00382">
    <property type="entry name" value="AAA"/>
    <property type="match status" value="1"/>
</dbReference>
<feature type="domain" description="AAA+ ATPase" evidence="13">
    <location>
        <begin position="154"/>
        <end position="394"/>
    </location>
</feature>
<evidence type="ECO:0000256" key="2">
    <source>
        <dbReference type="ARBA" id="ARBA00008936"/>
    </source>
</evidence>
<evidence type="ECO:0000256" key="3">
    <source>
        <dbReference type="ARBA" id="ARBA00022448"/>
    </source>
</evidence>
<dbReference type="PANTHER" id="PTHR15184">
    <property type="entry name" value="ATP SYNTHASE"/>
    <property type="match status" value="1"/>
</dbReference>
<sequence length="476" mass="50845">MTDGTLSPAWPAPAGASHRVVAVHGPVVAVRGRPLPQLGHVLKVPLDGRQITLVVEQHVSECVVRTIALESTEGLARGLPAHDTGAPLTVPAGEACLGRLLDVQGRPLDGGPPLDPALHRPVMAPPPRLSDTLPGQQILPTGIKVIDLLCPFVRGGKTGLFGGAGVGKTVLMMEFMHAVSTLYQGASVFAGVGERIREGHEMWHEMSDAGVMQRTVMVFGQMDETPGVRYHTGFTALACAEALRDAGHGEVLFLMDNLFRFVQAGSEISGLLGRMPSSVGYQPTLLTEVATLEERILSTRQGAITSVQAVYVPADDMSDPSMAAIQAHLDSIVVLSREQAARGIYPAVDPLASNSRMLDVHIVGQRHHRVAGAVREHLARYKALEDIIAMLGLEELSPEDQRTVRRARRLQRYLTQPFQVVADHTGMPGVTVPLETLLADCERFLDGAYDGLTEDACYMQGAMPAPAPTAAPVASA</sequence>
<dbReference type="InterPro" id="IPR004100">
    <property type="entry name" value="ATPase_F1/V1/A1_a/bsu_N"/>
</dbReference>
<keyword evidence="15" id="KW-1185">Reference proteome</keyword>
<keyword evidence="9 12" id="KW-0472">Membrane</keyword>
<dbReference type="InterPro" id="IPR000194">
    <property type="entry name" value="ATPase_F1/V1/A1_a/bsu_nucl-bd"/>
</dbReference>
<dbReference type="InterPro" id="IPR005722">
    <property type="entry name" value="ATP_synth_F1_bsu"/>
</dbReference>
<keyword evidence="12" id="KW-1003">Cell membrane</keyword>
<evidence type="ECO:0000256" key="7">
    <source>
        <dbReference type="ARBA" id="ARBA00022967"/>
    </source>
</evidence>
<dbReference type="RefSeq" id="WP_151125793.1">
    <property type="nucleotide sequence ID" value="NZ_CP088081.1"/>
</dbReference>
<dbReference type="SUPFAM" id="SSF52540">
    <property type="entry name" value="P-loop containing nucleoside triphosphate hydrolases"/>
    <property type="match status" value="1"/>
</dbReference>
<keyword evidence="8 12" id="KW-0406">Ion transport</keyword>
<keyword evidence="6 12" id="KW-0067">ATP-binding</keyword>
<comment type="function">
    <text evidence="12">Produces ATP from ADP in the presence of a proton gradient across the membrane. The catalytic sites are hosted primarily by the beta subunits.</text>
</comment>
<dbReference type="SUPFAM" id="SSF47917">
    <property type="entry name" value="C-terminal domain of alpha and beta subunits of F1 ATP synthase"/>
    <property type="match status" value="1"/>
</dbReference>
<dbReference type="Gene3D" id="1.10.1140.10">
    <property type="entry name" value="Bovine Mitochondrial F1-atpase, Atp Synthase Beta Chain, Chain D, domain 3"/>
    <property type="match status" value="1"/>
</dbReference>
<evidence type="ECO:0000313" key="14">
    <source>
        <dbReference type="EMBL" id="KAB0574328.1"/>
    </source>
</evidence>
<dbReference type="GO" id="GO:0005524">
    <property type="term" value="F:ATP binding"/>
    <property type="evidence" value="ECO:0007669"/>
    <property type="project" value="UniProtKB-UniRule"/>
</dbReference>
<reference evidence="14 15" key="1">
    <citation type="submission" date="2019-09" db="EMBL/GenBank/DDBJ databases">
        <title>Draft genome sequences of 48 bacterial type strains from the CCUG.</title>
        <authorList>
            <person name="Tunovic T."/>
            <person name="Pineiro-Iglesias B."/>
            <person name="Unosson C."/>
            <person name="Inganas E."/>
            <person name="Ohlen M."/>
            <person name="Cardew S."/>
            <person name="Jensie-Markopoulos S."/>
            <person name="Salva-Serra F."/>
            <person name="Jaen-Luchoro D."/>
            <person name="Karlsson R."/>
            <person name="Svensson-Stadler L."/>
            <person name="Chun J."/>
            <person name="Moore E."/>
        </authorList>
    </citation>
    <scope>NUCLEOTIDE SEQUENCE [LARGE SCALE GENOMIC DNA]</scope>
    <source>
        <strain evidence="14 15">CCUG 30977</strain>
    </source>
</reference>
<comment type="subcellular location">
    <subcellularLocation>
        <location evidence="12">Cell membrane</location>
        <topology evidence="12">Peripheral membrane protein</topology>
    </subcellularLocation>
    <subcellularLocation>
        <location evidence="1">Membrane</location>
    </subcellularLocation>
</comment>
<dbReference type="InterPro" id="IPR050053">
    <property type="entry name" value="ATPase_alpha/beta_chains"/>
</dbReference>
<keyword evidence="5 12" id="KW-0375">Hydrogen ion transport</keyword>
<dbReference type="Gene3D" id="2.40.10.170">
    <property type="match status" value="1"/>
</dbReference>
<dbReference type="NCBIfam" id="TIGR01039">
    <property type="entry name" value="atpD"/>
    <property type="match status" value="1"/>
</dbReference>